<dbReference type="PANTHER" id="PTHR43166">
    <property type="entry name" value="AMINO ACID IMPORT ATP-BINDING PROTEIN"/>
    <property type="match status" value="1"/>
</dbReference>
<dbReference type="EMBL" id="CP031124">
    <property type="protein sequence ID" value="AXF84513.1"/>
    <property type="molecule type" value="Genomic_DNA"/>
</dbReference>
<dbReference type="Pfam" id="PF00005">
    <property type="entry name" value="ABC_tran"/>
    <property type="match status" value="1"/>
</dbReference>
<dbReference type="InterPro" id="IPR003593">
    <property type="entry name" value="AAA+_ATPase"/>
</dbReference>
<keyword evidence="3" id="KW-0813">Transport</keyword>
<dbReference type="GO" id="GO:0005886">
    <property type="term" value="C:plasma membrane"/>
    <property type="evidence" value="ECO:0007669"/>
    <property type="project" value="UniProtKB-SubCell"/>
</dbReference>
<evidence type="ECO:0000256" key="5">
    <source>
        <dbReference type="ARBA" id="ARBA00022519"/>
    </source>
</evidence>
<dbReference type="PROSITE" id="PS00211">
    <property type="entry name" value="ABC_TRANSPORTER_1"/>
    <property type="match status" value="1"/>
</dbReference>
<accession>A0A345D825</accession>
<comment type="subcellular location">
    <subcellularLocation>
        <location evidence="1">Cell membrane</location>
        <topology evidence="1">Peripheral membrane protein</topology>
    </subcellularLocation>
</comment>
<sequence length="250" mass="27691">MIRVTNLVKAFDGKEILKNINVTFPQGSTTVIVGPSGSGKTTLLRCLNLLETPTSGSIAFDDTIYTFTPNEPLSTAQVLNLRRKSGMVFQSFNLFPHKTVEQNIIEGPIIVKKQSKASALVQAHALLEKVGLSDRAQHYPHQLSGGQKQRVAIARALAMEPEVILFDEPTSALDPELEQEVLKVIQSLASEHSTMIIVTHNLEFARNIADFVIFIEAGHIVETGNVAQVFEQPQHKRTQEFLNLFGRTTY</sequence>
<evidence type="ECO:0000256" key="7">
    <source>
        <dbReference type="ARBA" id="ARBA00022840"/>
    </source>
</evidence>
<dbReference type="SMART" id="SM00382">
    <property type="entry name" value="AAA"/>
    <property type="match status" value="1"/>
</dbReference>
<evidence type="ECO:0000256" key="8">
    <source>
        <dbReference type="ARBA" id="ARBA00023136"/>
    </source>
</evidence>
<dbReference type="InterPro" id="IPR027417">
    <property type="entry name" value="P-loop_NTPase"/>
</dbReference>
<reference evidence="11" key="1">
    <citation type="submission" date="2018-07" db="EMBL/GenBank/DDBJ databases">
        <authorList>
            <person name="Kim H."/>
        </authorList>
    </citation>
    <scope>NUCLEOTIDE SEQUENCE [LARGE SCALE GENOMIC DNA]</scope>
    <source>
        <strain evidence="11">F02</strain>
    </source>
</reference>
<name>A0A345D825_9BURK</name>
<dbReference type="GO" id="GO:0005524">
    <property type="term" value="F:ATP binding"/>
    <property type="evidence" value="ECO:0007669"/>
    <property type="project" value="UniProtKB-KW"/>
</dbReference>
<comment type="similarity">
    <text evidence="2">Belongs to the ABC transporter superfamily.</text>
</comment>
<gene>
    <name evidence="10" type="primary">tcyC</name>
    <name evidence="10" type="ORF">DTO96_100221</name>
</gene>
<organism evidence="10 11">
    <name type="scientific">Ephemeroptericola cinctiostellae</name>
    <dbReference type="NCBI Taxonomy" id="2268024"/>
    <lineage>
        <taxon>Bacteria</taxon>
        <taxon>Pseudomonadati</taxon>
        <taxon>Pseudomonadota</taxon>
        <taxon>Betaproteobacteria</taxon>
        <taxon>Burkholderiales</taxon>
        <taxon>Burkholderiaceae</taxon>
        <taxon>Ephemeroptericola</taxon>
    </lineage>
</organism>
<dbReference type="GO" id="GO:0015424">
    <property type="term" value="F:ABC-type amino acid transporter activity"/>
    <property type="evidence" value="ECO:0007669"/>
    <property type="project" value="InterPro"/>
</dbReference>
<feature type="domain" description="ABC transporter" evidence="9">
    <location>
        <begin position="2"/>
        <end position="242"/>
    </location>
</feature>
<protein>
    <submittedName>
        <fullName evidence="10">L-cystine import ATP-binding protein TcyC</fullName>
        <ecNumber evidence="10">3.6.3.-</ecNumber>
    </submittedName>
</protein>
<evidence type="ECO:0000256" key="6">
    <source>
        <dbReference type="ARBA" id="ARBA00022741"/>
    </source>
</evidence>
<dbReference type="InterPro" id="IPR017871">
    <property type="entry name" value="ABC_transporter-like_CS"/>
</dbReference>
<keyword evidence="7 10" id="KW-0067">ATP-binding</keyword>
<dbReference type="PANTHER" id="PTHR43166:SF35">
    <property type="entry name" value="L-CYSTINE IMPORT ATP-BINDING PROTEIN TCYN"/>
    <property type="match status" value="1"/>
</dbReference>
<dbReference type="AlphaFoldDB" id="A0A345D825"/>
<proteinExistence type="inferred from homology"/>
<dbReference type="Gene3D" id="3.40.50.300">
    <property type="entry name" value="P-loop containing nucleotide triphosphate hydrolases"/>
    <property type="match status" value="1"/>
</dbReference>
<keyword evidence="11" id="KW-1185">Reference proteome</keyword>
<keyword evidence="5" id="KW-0997">Cell inner membrane</keyword>
<keyword evidence="4" id="KW-1003">Cell membrane</keyword>
<evidence type="ECO:0000256" key="3">
    <source>
        <dbReference type="ARBA" id="ARBA00022448"/>
    </source>
</evidence>
<keyword evidence="8" id="KW-0472">Membrane</keyword>
<dbReference type="Proteomes" id="UP000252182">
    <property type="component" value="Chromosome"/>
</dbReference>
<dbReference type="InterPro" id="IPR030679">
    <property type="entry name" value="ABC_ATPase_HisP-typ"/>
</dbReference>
<dbReference type="InterPro" id="IPR050086">
    <property type="entry name" value="MetN_ABC_transporter-like"/>
</dbReference>
<evidence type="ECO:0000313" key="10">
    <source>
        <dbReference type="EMBL" id="AXF84513.1"/>
    </source>
</evidence>
<dbReference type="OrthoDB" id="6867103at2"/>
<evidence type="ECO:0000256" key="1">
    <source>
        <dbReference type="ARBA" id="ARBA00004202"/>
    </source>
</evidence>
<evidence type="ECO:0000256" key="4">
    <source>
        <dbReference type="ARBA" id="ARBA00022475"/>
    </source>
</evidence>
<dbReference type="KEGG" id="hyf:DTO96_100221"/>
<evidence type="ECO:0000259" key="9">
    <source>
        <dbReference type="PROSITE" id="PS50893"/>
    </source>
</evidence>
<dbReference type="SUPFAM" id="SSF52540">
    <property type="entry name" value="P-loop containing nucleoside triphosphate hydrolases"/>
    <property type="match status" value="1"/>
</dbReference>
<evidence type="ECO:0000313" key="11">
    <source>
        <dbReference type="Proteomes" id="UP000252182"/>
    </source>
</evidence>
<dbReference type="InterPro" id="IPR003439">
    <property type="entry name" value="ABC_transporter-like_ATP-bd"/>
</dbReference>
<keyword evidence="10" id="KW-0378">Hydrolase</keyword>
<dbReference type="RefSeq" id="WP_114561805.1">
    <property type="nucleotide sequence ID" value="NZ_CP031124.1"/>
</dbReference>
<dbReference type="PIRSF" id="PIRSF039085">
    <property type="entry name" value="ABC_ATPase_HisP"/>
    <property type="match status" value="1"/>
</dbReference>
<keyword evidence="6" id="KW-0547">Nucleotide-binding</keyword>
<dbReference type="EC" id="3.6.3.-" evidence="10"/>
<dbReference type="PROSITE" id="PS50893">
    <property type="entry name" value="ABC_TRANSPORTER_2"/>
    <property type="match status" value="1"/>
</dbReference>
<dbReference type="CDD" id="cd03262">
    <property type="entry name" value="ABC_HisP_GlnQ"/>
    <property type="match status" value="1"/>
</dbReference>
<evidence type="ECO:0000256" key="2">
    <source>
        <dbReference type="ARBA" id="ARBA00005417"/>
    </source>
</evidence>
<dbReference type="GO" id="GO:0016887">
    <property type="term" value="F:ATP hydrolysis activity"/>
    <property type="evidence" value="ECO:0007669"/>
    <property type="project" value="InterPro"/>
</dbReference>